<comment type="caution">
    <text evidence="2">The sequence shown here is derived from an EMBL/GenBank/DDBJ whole genome shotgun (WGS) entry which is preliminary data.</text>
</comment>
<dbReference type="EMBL" id="NKCI01000005">
    <property type="protein sequence ID" value="RSL71954.1"/>
    <property type="molecule type" value="Genomic_DNA"/>
</dbReference>
<gene>
    <name evidence="2" type="ORF">CEP54_001147</name>
</gene>
<organism evidence="2 3">
    <name type="scientific">Fusarium duplospermum</name>
    <dbReference type="NCBI Taxonomy" id="1325734"/>
    <lineage>
        <taxon>Eukaryota</taxon>
        <taxon>Fungi</taxon>
        <taxon>Dikarya</taxon>
        <taxon>Ascomycota</taxon>
        <taxon>Pezizomycotina</taxon>
        <taxon>Sordariomycetes</taxon>
        <taxon>Hypocreomycetidae</taxon>
        <taxon>Hypocreales</taxon>
        <taxon>Nectriaceae</taxon>
        <taxon>Fusarium</taxon>
        <taxon>Fusarium solani species complex</taxon>
    </lineage>
</organism>
<proteinExistence type="predicted"/>
<protein>
    <recommendedName>
        <fullName evidence="4">RRM domain-containing protein</fullName>
    </recommendedName>
</protein>
<feature type="region of interest" description="Disordered" evidence="1">
    <location>
        <begin position="1"/>
        <end position="22"/>
    </location>
</feature>
<keyword evidence="3" id="KW-1185">Reference proteome</keyword>
<evidence type="ECO:0008006" key="4">
    <source>
        <dbReference type="Google" id="ProtNLM"/>
    </source>
</evidence>
<evidence type="ECO:0000313" key="3">
    <source>
        <dbReference type="Proteomes" id="UP000288168"/>
    </source>
</evidence>
<accession>A0A428R342</accession>
<reference evidence="2 3" key="1">
    <citation type="submission" date="2017-06" db="EMBL/GenBank/DDBJ databases">
        <title>Comparative genomic analysis of Ambrosia Fusariam Clade fungi.</title>
        <authorList>
            <person name="Stajich J.E."/>
            <person name="Carrillo J."/>
            <person name="Kijimoto T."/>
            <person name="Eskalen A."/>
            <person name="O'Donnell K."/>
            <person name="Kasson M."/>
        </authorList>
    </citation>
    <scope>NUCLEOTIDE SEQUENCE [LARGE SCALE GENOMIC DNA]</scope>
    <source>
        <strain evidence="2 3">NRRL62584</strain>
    </source>
</reference>
<evidence type="ECO:0000313" key="2">
    <source>
        <dbReference type="EMBL" id="RSL71954.1"/>
    </source>
</evidence>
<sequence length="637" mass="71905">MYPHKMSANRVPGTGRSGEKSEAHAGVDLLKRMQFDAGLKQWSEKITFDMMSITDEVDDLLFAAHQDDRDVSLFSSEVLIQLNELKSDIVTEVREFGQASKKGAIKLIEMTRRHAPCDELRESSLDLLDDLESRREQISEQVSIIDCLRDTLASVDCMSDKDVENNDEDEESDFEQVVKTTEAPTTMPMSYATLTKLPTVPKLPTTVPEHMRQLGSRDWAQEVVRERGPMVILNNLPNRITCTQVMEGVTGLGGVSNVVVMAEPSPSRNGAFCAMINFNDVKAVDVYIDFFKKKPLFFVDEDGDIHKATMLAYKGATPSNKDSHHKMPGRCLDFNNFHAPAIWASLQMIGIQNIVRVTFNPDTSGDLGELSIELTNAARASLVHVTALKHDLPGFSGVAENISYGLCESDYHPSHIEQRFNNVIPYTGPDHLEKKWNQEPYNSWECQPVEYPRIVSHACYRDFLPGIPEEGLYPATSSTNEDEDKGNGDIYVTLGGYVYSCQRGVVHKLSLAYPIAAVPVRGHELQTLVDLTLGDPGWISFWRDVERQQRNSSLEAYCRMVEHQRLRMEGRIVCPVDCHECHPSLSDSLTPPLRARMYTQTSNDGYVHSDWIRREDDQARRSIPRMTPQMGRIIRYD</sequence>
<evidence type="ECO:0000256" key="1">
    <source>
        <dbReference type="SAM" id="MobiDB-lite"/>
    </source>
</evidence>
<dbReference type="Proteomes" id="UP000288168">
    <property type="component" value="Unassembled WGS sequence"/>
</dbReference>
<name>A0A428R342_9HYPO</name>
<dbReference type="OrthoDB" id="4865224at2759"/>
<dbReference type="AlphaFoldDB" id="A0A428R342"/>